<reference evidence="1" key="1">
    <citation type="journal article" date="2015" name="Nature">
        <title>Complex archaea that bridge the gap between prokaryotes and eukaryotes.</title>
        <authorList>
            <person name="Spang A."/>
            <person name="Saw J.H."/>
            <person name="Jorgensen S.L."/>
            <person name="Zaremba-Niedzwiedzka K."/>
            <person name="Martijn J."/>
            <person name="Lind A.E."/>
            <person name="van Eijk R."/>
            <person name="Schleper C."/>
            <person name="Guy L."/>
            <person name="Ettema T.J."/>
        </authorList>
    </citation>
    <scope>NUCLEOTIDE SEQUENCE</scope>
</reference>
<protein>
    <submittedName>
        <fullName evidence="1">Uncharacterized protein</fullName>
    </submittedName>
</protein>
<dbReference type="AlphaFoldDB" id="A0A0F8VUZ3"/>
<gene>
    <name evidence="1" type="ORF">LCGC14_3147820</name>
</gene>
<name>A0A0F8VUZ3_9ZZZZ</name>
<comment type="caution">
    <text evidence="1">The sequence shown here is derived from an EMBL/GenBank/DDBJ whole genome shotgun (WGS) entry which is preliminary data.</text>
</comment>
<proteinExistence type="predicted"/>
<organism evidence="1">
    <name type="scientific">marine sediment metagenome</name>
    <dbReference type="NCBI Taxonomy" id="412755"/>
    <lineage>
        <taxon>unclassified sequences</taxon>
        <taxon>metagenomes</taxon>
        <taxon>ecological metagenomes</taxon>
    </lineage>
</organism>
<sequence>MTYKDIIHNLDNGIDFSFSRFGDGEMFCMEGKEGMNCDRHKYFPDLGKALRNVLNDPKGVMALLPNGDKLRTLYDIDWADGRCFCDASIRGDLERFTDALIDKYVIVVGPLHLYELNFFNWFIQVPTRNAWLEYDRIKKELKPHNTIPVTPGNVIIYACGMMAPVLIHDLYREDITQIDVGAVFDPYCGVYSRLYHKDLKL</sequence>
<evidence type="ECO:0000313" key="1">
    <source>
        <dbReference type="EMBL" id="KKK48173.1"/>
    </source>
</evidence>
<accession>A0A0F8VUZ3</accession>
<dbReference type="EMBL" id="LAZR01069203">
    <property type="protein sequence ID" value="KKK48173.1"/>
    <property type="molecule type" value="Genomic_DNA"/>
</dbReference>